<protein>
    <recommendedName>
        <fullName evidence="2">Sulfotransferase domain-containing protein</fullName>
    </recommendedName>
</protein>
<proteinExistence type="predicted"/>
<dbReference type="SUPFAM" id="SSF52540">
    <property type="entry name" value="P-loop containing nucleoside triphosphate hydrolases"/>
    <property type="match status" value="1"/>
</dbReference>
<comment type="caution">
    <text evidence="1">The sequence shown here is derived from an EMBL/GenBank/DDBJ whole genome shotgun (WGS) entry which is preliminary data.</text>
</comment>
<accession>A0A0F9TB70</accession>
<dbReference type="Gene3D" id="3.40.50.300">
    <property type="entry name" value="P-loop containing nucleotide triphosphate hydrolases"/>
    <property type="match status" value="1"/>
</dbReference>
<dbReference type="Pfam" id="PF17784">
    <property type="entry name" value="Sulfotransfer_4"/>
    <property type="match status" value="2"/>
</dbReference>
<sequence>MSKIFIIGLPRTGTTSVCHAFLELGITTAHTTYTNACFENANAIADTPIFNDFKALDIHYPDSKFIYLERELSAWLPSIKQLLTRMHTNLTRADGGFNIHIKRCYLNTFSELSLDNISDDSYLADCYDTHFNDAQTYFNNRDDDFLSIDIAKPNSYKKLCNFLGLESDKTDFEKMNMGGKVTAWNDIKHPLKVESTAKGRIDKLLPYKIF</sequence>
<dbReference type="InterPro" id="IPR040632">
    <property type="entry name" value="Sulfotransfer_4"/>
</dbReference>
<evidence type="ECO:0000313" key="1">
    <source>
        <dbReference type="EMBL" id="KKN46186.1"/>
    </source>
</evidence>
<reference evidence="1" key="1">
    <citation type="journal article" date="2015" name="Nature">
        <title>Complex archaea that bridge the gap between prokaryotes and eukaryotes.</title>
        <authorList>
            <person name="Spang A."/>
            <person name="Saw J.H."/>
            <person name="Jorgensen S.L."/>
            <person name="Zaremba-Niedzwiedzka K."/>
            <person name="Martijn J."/>
            <person name="Lind A.E."/>
            <person name="van Eijk R."/>
            <person name="Schleper C."/>
            <person name="Guy L."/>
            <person name="Ettema T.J."/>
        </authorList>
    </citation>
    <scope>NUCLEOTIDE SEQUENCE</scope>
</reference>
<name>A0A0F9TB70_9ZZZZ</name>
<dbReference type="EMBL" id="LAZR01001343">
    <property type="protein sequence ID" value="KKN46186.1"/>
    <property type="molecule type" value="Genomic_DNA"/>
</dbReference>
<evidence type="ECO:0008006" key="2">
    <source>
        <dbReference type="Google" id="ProtNLM"/>
    </source>
</evidence>
<dbReference type="PANTHER" id="PTHR36978:SF4">
    <property type="entry name" value="P-LOOP CONTAINING NUCLEOSIDE TRIPHOSPHATE HYDROLASE PROTEIN"/>
    <property type="match status" value="1"/>
</dbReference>
<gene>
    <name evidence="1" type="ORF">LCGC14_0675360</name>
</gene>
<dbReference type="PANTHER" id="PTHR36978">
    <property type="entry name" value="P-LOOP CONTAINING NUCLEOTIDE TRIPHOSPHATE HYDROLASE"/>
    <property type="match status" value="1"/>
</dbReference>
<dbReference type="AlphaFoldDB" id="A0A0F9TB70"/>
<organism evidence="1">
    <name type="scientific">marine sediment metagenome</name>
    <dbReference type="NCBI Taxonomy" id="412755"/>
    <lineage>
        <taxon>unclassified sequences</taxon>
        <taxon>metagenomes</taxon>
        <taxon>ecological metagenomes</taxon>
    </lineage>
</organism>
<dbReference type="InterPro" id="IPR027417">
    <property type="entry name" value="P-loop_NTPase"/>
</dbReference>